<feature type="domain" description="Polymerase/histidinol phosphatase N-terminal" evidence="2">
    <location>
        <begin position="3"/>
        <end position="73"/>
    </location>
</feature>
<reference evidence="3" key="1">
    <citation type="submission" date="2020-08" db="EMBL/GenBank/DDBJ databases">
        <title>Genome public.</title>
        <authorList>
            <person name="Liu C."/>
            <person name="Sun Q."/>
        </authorList>
    </citation>
    <scope>NUCLEOTIDE SEQUENCE</scope>
    <source>
        <strain evidence="3">NSJ-24</strain>
    </source>
</reference>
<evidence type="ECO:0000313" key="3">
    <source>
        <dbReference type="EMBL" id="MBC8567554.1"/>
    </source>
</evidence>
<accession>A0A926I490</accession>
<feature type="region of interest" description="Disordered" evidence="1">
    <location>
        <begin position="265"/>
        <end position="284"/>
    </location>
</feature>
<protein>
    <submittedName>
        <fullName evidence="3">PHP domain-containing protein</fullName>
    </submittedName>
</protein>
<comment type="caution">
    <text evidence="3">The sequence shown here is derived from an EMBL/GenBank/DDBJ whole genome shotgun (WGS) entry which is preliminary data.</text>
</comment>
<feature type="compositionally biased region" description="Basic and acidic residues" evidence="1">
    <location>
        <begin position="271"/>
        <end position="284"/>
    </location>
</feature>
<dbReference type="InterPro" id="IPR003141">
    <property type="entry name" value="Pol/His_phosphatase_N"/>
</dbReference>
<dbReference type="GO" id="GO:0004534">
    <property type="term" value="F:5'-3' RNA exonuclease activity"/>
    <property type="evidence" value="ECO:0007669"/>
    <property type="project" value="TreeGrafter"/>
</dbReference>
<dbReference type="PANTHER" id="PTHR42924:SF3">
    <property type="entry name" value="POLYMERASE_HISTIDINOL PHOSPHATASE N-TERMINAL DOMAIN-CONTAINING PROTEIN"/>
    <property type="match status" value="1"/>
</dbReference>
<dbReference type="PANTHER" id="PTHR42924">
    <property type="entry name" value="EXONUCLEASE"/>
    <property type="match status" value="1"/>
</dbReference>
<keyword evidence="4" id="KW-1185">Reference proteome</keyword>
<dbReference type="Pfam" id="PF13263">
    <property type="entry name" value="PHP_C"/>
    <property type="match status" value="1"/>
</dbReference>
<dbReference type="InterPro" id="IPR004013">
    <property type="entry name" value="PHP_dom"/>
</dbReference>
<organism evidence="3 4">
    <name type="scientific">Lentihominibacter hominis</name>
    <dbReference type="NCBI Taxonomy" id="2763645"/>
    <lineage>
        <taxon>Bacteria</taxon>
        <taxon>Bacillati</taxon>
        <taxon>Bacillota</taxon>
        <taxon>Clostridia</taxon>
        <taxon>Peptostreptococcales</taxon>
        <taxon>Anaerovoracaceae</taxon>
        <taxon>Lentihominibacter</taxon>
    </lineage>
</organism>
<evidence type="ECO:0000256" key="1">
    <source>
        <dbReference type="SAM" id="MobiDB-lite"/>
    </source>
</evidence>
<proteinExistence type="predicted"/>
<dbReference type="Pfam" id="PF02811">
    <property type="entry name" value="PHP"/>
    <property type="match status" value="1"/>
</dbReference>
<dbReference type="GO" id="GO:0035312">
    <property type="term" value="F:5'-3' DNA exonuclease activity"/>
    <property type="evidence" value="ECO:0007669"/>
    <property type="project" value="TreeGrafter"/>
</dbReference>
<name>A0A926I490_9FIRM</name>
<gene>
    <name evidence="3" type="ORF">H8692_02105</name>
</gene>
<dbReference type="AlphaFoldDB" id="A0A926I490"/>
<evidence type="ECO:0000313" key="4">
    <source>
        <dbReference type="Proteomes" id="UP000610862"/>
    </source>
</evidence>
<dbReference type="Proteomes" id="UP000610862">
    <property type="component" value="Unassembled WGS sequence"/>
</dbReference>
<dbReference type="CDD" id="cd07432">
    <property type="entry name" value="PHP_HisPPase"/>
    <property type="match status" value="1"/>
</dbReference>
<dbReference type="EMBL" id="JACRTA010000001">
    <property type="protein sequence ID" value="MBC8567554.1"/>
    <property type="molecule type" value="Genomic_DNA"/>
</dbReference>
<sequence>MKFDLHCHTKEGSLDSKVSVKEFVHKFMALGFNGFMISDHNSYKGCRAWDKIKNDPRYKDFCVIRGVEYDTKDAGHILVIMPDDLYLPIMKIRGMRCSKLIKIVHIFGGILGPAHPFGVASSSAMGFKKMDMRLLKRFDFIEAFNTCESRSSNSKAALLAKECGLPTFAGSDSHVSEYIGMACTDISENIYCNNDLIAAVKNGVKIEAHGTEREETKKAKRKEHWIGILSFKLYNRGIGKLICPYRKIRHRKLLRPIVRPFIYKERRTRREQKSRESKQKKLSG</sequence>
<evidence type="ECO:0000259" key="2">
    <source>
        <dbReference type="SMART" id="SM00481"/>
    </source>
</evidence>
<dbReference type="RefSeq" id="WP_177269296.1">
    <property type="nucleotide sequence ID" value="NZ_JACRTA010000001.1"/>
</dbReference>
<dbReference type="SMART" id="SM00481">
    <property type="entry name" value="POLIIIAc"/>
    <property type="match status" value="1"/>
</dbReference>
<dbReference type="InterPro" id="IPR052018">
    <property type="entry name" value="PHP_domain"/>
</dbReference>
<dbReference type="Gene3D" id="3.20.20.140">
    <property type="entry name" value="Metal-dependent hydrolases"/>
    <property type="match status" value="1"/>
</dbReference>
<dbReference type="InterPro" id="IPR016195">
    <property type="entry name" value="Pol/histidinol_Pase-like"/>
</dbReference>
<dbReference type="SUPFAM" id="SSF89550">
    <property type="entry name" value="PHP domain-like"/>
    <property type="match status" value="1"/>
</dbReference>